<evidence type="ECO:0000256" key="1">
    <source>
        <dbReference type="SAM" id="MobiDB-lite"/>
    </source>
</evidence>
<feature type="compositionally biased region" description="Basic and acidic residues" evidence="1">
    <location>
        <begin position="245"/>
        <end position="256"/>
    </location>
</feature>
<dbReference type="Pfam" id="PF12118">
    <property type="entry name" value="SprA-related"/>
    <property type="match status" value="1"/>
</dbReference>
<keyword evidence="3" id="KW-1185">Reference proteome</keyword>
<evidence type="ECO:0000313" key="3">
    <source>
        <dbReference type="Proteomes" id="UP000218332"/>
    </source>
</evidence>
<dbReference type="Proteomes" id="UP000218332">
    <property type="component" value="Unassembled WGS sequence"/>
</dbReference>
<dbReference type="RefSeq" id="WP_095610610.1">
    <property type="nucleotide sequence ID" value="NZ_NMPM01000027.1"/>
</dbReference>
<sequence length="256" mass="26925">MPVGLTSSTPVFPPSIGTGVQPERPGRSDGQPTATAEDSRRPVSSGSESARPRNSAPNQSARNESNASGQGEDQRSSSTSSEGERQGVGAERGVDGEPLTRGELREVRQLEARDREVRAHERAHQAVGGQYAGSPQYTYTQGPDGDRYATGGEVSIDAAPIKGDPQATLEKMRIVRAAALAPANPSAQDQRVAAEATQAMLQAQLQLARQESGASRLESTGESGKESRSRQPAASSYEVVALNGDRADTEPFRASA</sequence>
<proteinExistence type="predicted"/>
<dbReference type="EMBL" id="NMPM01000027">
    <property type="protein sequence ID" value="PAV26342.1"/>
    <property type="molecule type" value="Genomic_DNA"/>
</dbReference>
<organism evidence="2 3">
    <name type="scientific">Tamilnaduibacter salinus</name>
    <dbReference type="NCBI Taxonomy" id="1484056"/>
    <lineage>
        <taxon>Bacteria</taxon>
        <taxon>Pseudomonadati</taxon>
        <taxon>Pseudomonadota</taxon>
        <taxon>Gammaproteobacteria</taxon>
        <taxon>Pseudomonadales</taxon>
        <taxon>Marinobacteraceae</taxon>
        <taxon>Tamilnaduibacter</taxon>
    </lineage>
</organism>
<reference evidence="2 3" key="1">
    <citation type="submission" date="2017-07" db="EMBL/GenBank/DDBJ databases">
        <title>Tamlnaduibacter salinus (Mi-7) genome sequencing.</title>
        <authorList>
            <person name="Verma A."/>
            <person name="Krishnamurthi S."/>
        </authorList>
    </citation>
    <scope>NUCLEOTIDE SEQUENCE [LARGE SCALE GENOMIC DNA]</scope>
    <source>
        <strain evidence="2 3">Mi-7</strain>
    </source>
</reference>
<dbReference type="AlphaFoldDB" id="A0A2A2I419"/>
<name>A0A2A2I419_9GAMM</name>
<accession>A0A2A2I419</accession>
<feature type="region of interest" description="Disordered" evidence="1">
    <location>
        <begin position="1"/>
        <end position="152"/>
    </location>
</feature>
<feature type="compositionally biased region" description="Polar residues" evidence="1">
    <location>
        <begin position="1"/>
        <end position="10"/>
    </location>
</feature>
<feature type="compositionally biased region" description="Polar residues" evidence="1">
    <location>
        <begin position="55"/>
        <end position="81"/>
    </location>
</feature>
<evidence type="ECO:0008006" key="4">
    <source>
        <dbReference type="Google" id="ProtNLM"/>
    </source>
</evidence>
<evidence type="ECO:0000313" key="2">
    <source>
        <dbReference type="EMBL" id="PAV26342.1"/>
    </source>
</evidence>
<feature type="region of interest" description="Disordered" evidence="1">
    <location>
        <begin position="205"/>
        <end position="256"/>
    </location>
</feature>
<dbReference type="InterPro" id="IPR021973">
    <property type="entry name" value="SprA-related"/>
</dbReference>
<gene>
    <name evidence="2" type="ORF">CF392_06280</name>
</gene>
<comment type="caution">
    <text evidence="2">The sequence shown here is derived from an EMBL/GenBank/DDBJ whole genome shotgun (WGS) entry which is preliminary data.</text>
</comment>
<feature type="compositionally biased region" description="Polar residues" evidence="1">
    <location>
        <begin position="30"/>
        <end position="48"/>
    </location>
</feature>
<protein>
    <recommendedName>
        <fullName evidence="4">SprA family protein</fullName>
    </recommendedName>
</protein>
<feature type="compositionally biased region" description="Basic and acidic residues" evidence="1">
    <location>
        <begin position="92"/>
        <end position="124"/>
    </location>
</feature>